<dbReference type="AlphaFoldDB" id="A0A9W6QM70"/>
<keyword evidence="3" id="KW-1185">Reference proteome</keyword>
<evidence type="ECO:0000256" key="1">
    <source>
        <dbReference type="SAM" id="MobiDB-lite"/>
    </source>
</evidence>
<feature type="region of interest" description="Disordered" evidence="1">
    <location>
        <begin position="70"/>
        <end position="91"/>
    </location>
</feature>
<comment type="caution">
    <text evidence="2">The sequence shown here is derived from an EMBL/GenBank/DDBJ whole genome shotgun (WGS) entry which is preliminary data.</text>
</comment>
<gene>
    <name evidence="2" type="ORF">Aglo03_20260</name>
</gene>
<evidence type="ECO:0000313" key="3">
    <source>
        <dbReference type="Proteomes" id="UP001165042"/>
    </source>
</evidence>
<protein>
    <submittedName>
        <fullName evidence="2">Uncharacterized protein</fullName>
    </submittedName>
</protein>
<dbReference type="EMBL" id="BSSD01000002">
    <property type="protein sequence ID" value="GLW91210.1"/>
    <property type="molecule type" value="Genomic_DNA"/>
</dbReference>
<name>A0A9W6QM70_9PSEU</name>
<reference evidence="2" key="1">
    <citation type="submission" date="2023-02" db="EMBL/GenBank/DDBJ databases">
        <title>Actinokineospora globicatena NBRC 15670.</title>
        <authorList>
            <person name="Ichikawa N."/>
            <person name="Sato H."/>
            <person name="Tonouchi N."/>
        </authorList>
    </citation>
    <scope>NUCLEOTIDE SEQUENCE</scope>
    <source>
        <strain evidence="2">NBRC 15670</strain>
    </source>
</reference>
<organism evidence="2 3">
    <name type="scientific">Actinokineospora globicatena</name>
    <dbReference type="NCBI Taxonomy" id="103729"/>
    <lineage>
        <taxon>Bacteria</taxon>
        <taxon>Bacillati</taxon>
        <taxon>Actinomycetota</taxon>
        <taxon>Actinomycetes</taxon>
        <taxon>Pseudonocardiales</taxon>
        <taxon>Pseudonocardiaceae</taxon>
        <taxon>Actinokineospora</taxon>
    </lineage>
</organism>
<accession>A0A9W6QM70</accession>
<dbReference type="RefSeq" id="WP_285609796.1">
    <property type="nucleotide sequence ID" value="NZ_BSSD01000002.1"/>
</dbReference>
<sequence length="91" mass="9437">MTTKRVKLGDQMWKVNAADAASVADTIAAAMSEEKVVRLSLLSGDDTPATVIFNGKVALLATIDEGAVPRPTEISGNANADAAKVDPPTKK</sequence>
<proteinExistence type="predicted"/>
<evidence type="ECO:0000313" key="2">
    <source>
        <dbReference type="EMBL" id="GLW91210.1"/>
    </source>
</evidence>
<dbReference type="Proteomes" id="UP001165042">
    <property type="component" value="Unassembled WGS sequence"/>
</dbReference>